<evidence type="ECO:0000256" key="3">
    <source>
        <dbReference type="SAM" id="MobiDB-lite"/>
    </source>
</evidence>
<dbReference type="Proteomes" id="UP000492821">
    <property type="component" value="Unassembled WGS sequence"/>
</dbReference>
<dbReference type="PANTHER" id="PTHR10151">
    <property type="entry name" value="ECTONUCLEOTIDE PYROPHOSPHATASE/PHOSPHODIESTERASE"/>
    <property type="match status" value="1"/>
</dbReference>
<sequence>MTTRFNIVENGGSDDDFGDENEPMLSPSSRSEPHGTLSIDDGPIPSRRPKSAGSNSAVVRWAKSNFRILYGLLIFAILLALIVLVVALFLVFKVKRTTNGVNDAVNAASEQYRVLYEQIATFKTGRHGTFKDVENVAASLTPEQLAMAKQYGLIPDKPGSLAPGMDPIKPISTSSSHDSPSTTAESPFRSEPRPSWMNRACDQQCENTDYGEPPLLIISLDGFAREYLDRNLVPSLDALTRCGSRAEFVYPSYPSKTFPNHYTIATGLYPEVHGIVDNAAYDPKISPVLEDLKKTKYPQFFGGEPIWSQAVRSGKKMFCLFWPGCSFNITGHNPTKDFPYNRSLAYSQRVDMVIDWLKLPKIERPDLIMAYFDQPDYVGHFHKTDDEVNVELQYIETVLSYFFARLHTSKLTDCVNIVILSDHGMQFLHKKVFVDRTVDINGMIVANGVIGRIHMANSTIPVDTVMEKFTCPNDKTYRVFQRQSVPKRYHYARTPRVGDLIFDGRPGTTFYPTQKADYGVTSDHGYDYLEPAMHAIMFAHGPNIAAGVVVPPFQNVEYFNFFVELLRLPHEVPNNGTLGVLRPLIKGLPILYPPVGPLRRRIEPCLPTRLFEPRHVYACSDGGEDCKAAAGAINENLDRCTVHLPPVKVFQTELPEVCLMDLCSVAIVGAPVRQNMGLAVLEVLTKQTAEKIAEARKTGNTKVDCGLGDQRFDLSCPVANGTSTSIMANELDKIGLLYRVRAVLRPDFVNGPFAYLQNLTQAYAKAYDRILVTTGPVYDSDLDGNADPPTPGAHPTHIYRIILRCEGNRWDVDGYHCRDESDTRVIAFVISVLPDTNCLEPLEYLLLNTARIRDIELLTGLSFFIDPEYYSEIASLRLRTAITQNLWKF</sequence>
<feature type="region of interest" description="Disordered" evidence="3">
    <location>
        <begin position="164"/>
        <end position="195"/>
    </location>
</feature>
<evidence type="ECO:0000256" key="4">
    <source>
        <dbReference type="SAM" id="Phobius"/>
    </source>
</evidence>
<dbReference type="GO" id="GO:0031674">
    <property type="term" value="C:I band"/>
    <property type="evidence" value="ECO:0007669"/>
    <property type="project" value="TreeGrafter"/>
</dbReference>
<feature type="region of interest" description="Disordered" evidence="3">
    <location>
        <begin position="1"/>
        <end position="52"/>
    </location>
</feature>
<feature type="compositionally biased region" description="Low complexity" evidence="3">
    <location>
        <begin position="172"/>
        <end position="186"/>
    </location>
</feature>
<reference evidence="6" key="2">
    <citation type="submission" date="2020-10" db="UniProtKB">
        <authorList>
            <consortium name="WormBaseParasite"/>
        </authorList>
    </citation>
    <scope>IDENTIFICATION</scope>
</reference>
<keyword evidence="4" id="KW-0472">Membrane</keyword>
<dbReference type="Gene3D" id="3.40.570.10">
    <property type="entry name" value="Extracellular Endonuclease, subunit A"/>
    <property type="match status" value="1"/>
</dbReference>
<reference evidence="5" key="1">
    <citation type="journal article" date="2013" name="Genetics">
        <title>The draft genome and transcriptome of Panagrellus redivivus are shaped by the harsh demands of a free-living lifestyle.</title>
        <authorList>
            <person name="Srinivasan J."/>
            <person name="Dillman A.R."/>
            <person name="Macchietto M.G."/>
            <person name="Heikkinen L."/>
            <person name="Lakso M."/>
            <person name="Fracchia K.M."/>
            <person name="Antoshechkin I."/>
            <person name="Mortazavi A."/>
            <person name="Wong G."/>
            <person name="Sternberg P.W."/>
        </authorList>
    </citation>
    <scope>NUCLEOTIDE SEQUENCE [LARGE SCALE GENOMIC DNA]</scope>
    <source>
        <strain evidence="5">MT8872</strain>
    </source>
</reference>
<dbReference type="Gene3D" id="3.30.1360.180">
    <property type="match status" value="1"/>
</dbReference>
<proteinExistence type="predicted"/>
<keyword evidence="4" id="KW-1133">Transmembrane helix</keyword>
<dbReference type="GO" id="GO:0016787">
    <property type="term" value="F:hydrolase activity"/>
    <property type="evidence" value="ECO:0007669"/>
    <property type="project" value="UniProtKB-KW"/>
</dbReference>
<keyword evidence="4" id="KW-0812">Transmembrane</keyword>
<dbReference type="InterPro" id="IPR002591">
    <property type="entry name" value="Phosphodiest/P_Trfase"/>
</dbReference>
<protein>
    <submittedName>
        <fullName evidence="6">NUC domain-containing protein</fullName>
    </submittedName>
</protein>
<dbReference type="AlphaFoldDB" id="A0A7E4ZZ53"/>
<organism evidence="5 6">
    <name type="scientific">Panagrellus redivivus</name>
    <name type="common">Microworm</name>
    <dbReference type="NCBI Taxonomy" id="6233"/>
    <lineage>
        <taxon>Eukaryota</taxon>
        <taxon>Metazoa</taxon>
        <taxon>Ecdysozoa</taxon>
        <taxon>Nematoda</taxon>
        <taxon>Chromadorea</taxon>
        <taxon>Rhabditida</taxon>
        <taxon>Tylenchina</taxon>
        <taxon>Panagrolaimomorpha</taxon>
        <taxon>Panagrolaimoidea</taxon>
        <taxon>Panagrolaimidae</taxon>
        <taxon>Panagrellus</taxon>
    </lineage>
</organism>
<dbReference type="InterPro" id="IPR044925">
    <property type="entry name" value="His-Me_finger_sf"/>
</dbReference>
<feature type="compositionally biased region" description="Acidic residues" evidence="3">
    <location>
        <begin position="12"/>
        <end position="22"/>
    </location>
</feature>
<dbReference type="SUPFAM" id="SSF53649">
    <property type="entry name" value="Alkaline phosphatase-like"/>
    <property type="match status" value="1"/>
</dbReference>
<dbReference type="GO" id="GO:0016529">
    <property type="term" value="C:sarcoplasmic reticulum"/>
    <property type="evidence" value="ECO:0007669"/>
    <property type="project" value="TreeGrafter"/>
</dbReference>
<dbReference type="CDD" id="cd16018">
    <property type="entry name" value="Enpp"/>
    <property type="match status" value="1"/>
</dbReference>
<dbReference type="InterPro" id="IPR044929">
    <property type="entry name" value="DNA/RNA_non-sp_Endonuclease_sf"/>
</dbReference>
<keyword evidence="5" id="KW-1185">Reference proteome</keyword>
<dbReference type="SUPFAM" id="SSF54060">
    <property type="entry name" value="His-Me finger endonucleases"/>
    <property type="match status" value="1"/>
</dbReference>
<name>A0A7E4ZZ53_PANRE</name>
<dbReference type="InterPro" id="IPR017850">
    <property type="entry name" value="Alkaline_phosphatase_core_sf"/>
</dbReference>
<feature type="transmembrane region" description="Helical" evidence="4">
    <location>
        <begin position="68"/>
        <end position="92"/>
    </location>
</feature>
<evidence type="ECO:0000313" key="6">
    <source>
        <dbReference type="WBParaSite" id="Pan_g4765.t1"/>
    </source>
</evidence>
<evidence type="ECO:0000256" key="1">
    <source>
        <dbReference type="ARBA" id="ARBA00022801"/>
    </source>
</evidence>
<accession>A0A7E4ZZ53</accession>
<dbReference type="Pfam" id="PF01663">
    <property type="entry name" value="Phosphodiest"/>
    <property type="match status" value="1"/>
</dbReference>
<dbReference type="WBParaSite" id="Pan_g4765.t1">
    <property type="protein sequence ID" value="Pan_g4765.t1"/>
    <property type="gene ID" value="Pan_g4765"/>
</dbReference>
<dbReference type="PANTHER" id="PTHR10151:SF114">
    <property type="entry name" value="ECTONUCLEOTIDE PYROPHOSPHATASE_PHOSPHODIESTERASE C27A7.3"/>
    <property type="match status" value="1"/>
</dbReference>
<keyword evidence="1" id="KW-0378">Hydrolase</keyword>
<evidence type="ECO:0000256" key="2">
    <source>
        <dbReference type="ARBA" id="ARBA00023180"/>
    </source>
</evidence>
<dbReference type="GO" id="GO:0055120">
    <property type="term" value="C:striated muscle dense body"/>
    <property type="evidence" value="ECO:0007669"/>
    <property type="project" value="TreeGrafter"/>
</dbReference>
<dbReference type="Gene3D" id="3.40.720.10">
    <property type="entry name" value="Alkaline Phosphatase, subunit A"/>
    <property type="match status" value="1"/>
</dbReference>
<evidence type="ECO:0000313" key="5">
    <source>
        <dbReference type="Proteomes" id="UP000492821"/>
    </source>
</evidence>
<keyword evidence="2" id="KW-0325">Glycoprotein</keyword>